<name>A0A644YQ69_9ZZZZ</name>
<sequence length="236" mass="25843">MKQKRIVVIGVLIAIVVLLSSCMSNKDLVRTIEVSATGEVTLTPDIASFSIQVSELGKTTSEAQNFANEKMAQLLSIMRKNGIEEKDIKTTMLNLRPNYQWIEGKQYLEGQVASQTLSVTLRKLENLGSLIDQLGEVSGIYLNSVMLDKEDKSIGLEEARQQAVQKALAKAELYAKGAQMQVGKPITISEYSTASNPYNSRLKMAMASEAAYDMATEIPAGTMSVTSTVSMVLEMY</sequence>
<proteinExistence type="predicted"/>
<evidence type="ECO:0000313" key="1">
    <source>
        <dbReference type="EMBL" id="MPM30735.1"/>
    </source>
</evidence>
<dbReference type="Gene3D" id="3.30.110.170">
    <property type="entry name" value="Protein of unknown function (DUF541), domain 1"/>
    <property type="match status" value="1"/>
</dbReference>
<dbReference type="InterPro" id="IPR052022">
    <property type="entry name" value="26kDa_periplasmic_antigen"/>
</dbReference>
<dbReference type="Gene3D" id="3.30.70.2970">
    <property type="entry name" value="Protein of unknown function (DUF541), domain 2"/>
    <property type="match status" value="1"/>
</dbReference>
<accession>A0A644YQ69</accession>
<reference evidence="1" key="1">
    <citation type="submission" date="2019-08" db="EMBL/GenBank/DDBJ databases">
        <authorList>
            <person name="Kucharzyk K."/>
            <person name="Murdoch R.W."/>
            <person name="Higgins S."/>
            <person name="Loffler F."/>
        </authorList>
    </citation>
    <scope>NUCLEOTIDE SEQUENCE</scope>
</reference>
<protein>
    <submittedName>
        <fullName evidence="1">26 kDa periplasmic immunogenic protein</fullName>
    </submittedName>
</protein>
<dbReference type="PROSITE" id="PS51257">
    <property type="entry name" value="PROKAR_LIPOPROTEIN"/>
    <property type="match status" value="1"/>
</dbReference>
<dbReference type="PANTHER" id="PTHR34387">
    <property type="entry name" value="SLR1258 PROTEIN"/>
    <property type="match status" value="1"/>
</dbReference>
<organism evidence="1">
    <name type="scientific">bioreactor metagenome</name>
    <dbReference type="NCBI Taxonomy" id="1076179"/>
    <lineage>
        <taxon>unclassified sequences</taxon>
        <taxon>metagenomes</taxon>
        <taxon>ecological metagenomes</taxon>
    </lineage>
</organism>
<dbReference type="Pfam" id="PF04402">
    <property type="entry name" value="SIMPL"/>
    <property type="match status" value="1"/>
</dbReference>
<gene>
    <name evidence="1" type="ORF">SDC9_77285</name>
</gene>
<dbReference type="PANTHER" id="PTHR34387:SF1">
    <property type="entry name" value="PERIPLASMIC IMMUNOGENIC PROTEIN"/>
    <property type="match status" value="1"/>
</dbReference>
<comment type="caution">
    <text evidence="1">The sequence shown here is derived from an EMBL/GenBank/DDBJ whole genome shotgun (WGS) entry which is preliminary data.</text>
</comment>
<dbReference type="AlphaFoldDB" id="A0A644YQ69"/>
<dbReference type="GO" id="GO:0006974">
    <property type="term" value="P:DNA damage response"/>
    <property type="evidence" value="ECO:0007669"/>
    <property type="project" value="TreeGrafter"/>
</dbReference>
<dbReference type="InterPro" id="IPR007497">
    <property type="entry name" value="SIMPL/DUF541"/>
</dbReference>
<dbReference type="EMBL" id="VSSQ01005874">
    <property type="protein sequence ID" value="MPM30735.1"/>
    <property type="molecule type" value="Genomic_DNA"/>
</dbReference>